<gene>
    <name evidence="2" type="ORF">SAMN06272737_12548</name>
</gene>
<organism evidence="2 3">
    <name type="scientific">Blastococcus mobilis</name>
    <dbReference type="NCBI Taxonomy" id="1938746"/>
    <lineage>
        <taxon>Bacteria</taxon>
        <taxon>Bacillati</taxon>
        <taxon>Actinomycetota</taxon>
        <taxon>Actinomycetes</taxon>
        <taxon>Geodermatophilales</taxon>
        <taxon>Geodermatophilaceae</taxon>
        <taxon>Blastococcus</taxon>
    </lineage>
</organism>
<dbReference type="OrthoDB" id="4933449at2"/>
<keyword evidence="3" id="KW-1185">Reference proteome</keyword>
<dbReference type="InterPro" id="IPR021530">
    <property type="entry name" value="AllH-like"/>
</dbReference>
<sequence>MRVFDETSAAGSRHETGAPQRGRAARAGVPTIPLPRASARAAARTARPARAATAVPAAASTGVAELLRGPVRPARVLMSVPAAVYIHIPNDRGGDVVGVLTNDAARLPLGCVLFRPSNGRPLVGVPAGAPAEVGGGRIVVGDLAVSAAAWWNPRPKLPSLRPALLPEGVRQLRNALYGEGVPHSAFTLPGLPVGPGGPLAALRGAVRRADLDAALRTATRLVGLGPGLTPAGDDVMAGTVAGLVLLGHPSAERFAAGVYALAAGRTTELSRALLRHAACGRVSGEYAAVLHALVGERPLAPAMAGLLATGATSGRAMALGLCTAIDLVDRTTRPR</sequence>
<evidence type="ECO:0008006" key="4">
    <source>
        <dbReference type="Google" id="ProtNLM"/>
    </source>
</evidence>
<dbReference type="Proteomes" id="UP000198403">
    <property type="component" value="Unassembled WGS sequence"/>
</dbReference>
<dbReference type="EMBL" id="FZNO01000025">
    <property type="protein sequence ID" value="SNR78519.1"/>
    <property type="molecule type" value="Genomic_DNA"/>
</dbReference>
<dbReference type="Pfam" id="PF11392">
    <property type="entry name" value="AllH"/>
    <property type="match status" value="1"/>
</dbReference>
<dbReference type="RefSeq" id="WP_089338190.1">
    <property type="nucleotide sequence ID" value="NZ_FZNO01000025.1"/>
</dbReference>
<evidence type="ECO:0000256" key="1">
    <source>
        <dbReference type="SAM" id="MobiDB-lite"/>
    </source>
</evidence>
<feature type="compositionally biased region" description="Low complexity" evidence="1">
    <location>
        <begin position="17"/>
        <end position="28"/>
    </location>
</feature>
<evidence type="ECO:0000313" key="3">
    <source>
        <dbReference type="Proteomes" id="UP000198403"/>
    </source>
</evidence>
<accession>A0A238Z644</accession>
<name>A0A238Z644_9ACTN</name>
<protein>
    <recommendedName>
        <fullName evidence="4">DUF2877 domain-containing protein</fullName>
    </recommendedName>
</protein>
<evidence type="ECO:0000313" key="2">
    <source>
        <dbReference type="EMBL" id="SNR78519.1"/>
    </source>
</evidence>
<dbReference type="AlphaFoldDB" id="A0A238Z644"/>
<reference evidence="2 3" key="1">
    <citation type="submission" date="2017-06" db="EMBL/GenBank/DDBJ databases">
        <authorList>
            <person name="Kim H.J."/>
            <person name="Triplett B.A."/>
        </authorList>
    </citation>
    <scope>NUCLEOTIDE SEQUENCE [LARGE SCALE GENOMIC DNA]</scope>
    <source>
        <strain evidence="2 3">DSM 44272</strain>
    </source>
</reference>
<proteinExistence type="predicted"/>
<feature type="region of interest" description="Disordered" evidence="1">
    <location>
        <begin position="1"/>
        <end position="28"/>
    </location>
</feature>